<reference evidence="5" key="2">
    <citation type="submission" date="2021-12" db="EMBL/GenBank/DDBJ databases">
        <title>Resequencing data analysis of finger millet.</title>
        <authorList>
            <person name="Hatakeyama M."/>
            <person name="Aluri S."/>
            <person name="Balachadran M.T."/>
            <person name="Sivarajan S.R."/>
            <person name="Poveda L."/>
            <person name="Shimizu-Inatsugi R."/>
            <person name="Schlapbach R."/>
            <person name="Sreeman S.M."/>
            <person name="Shimizu K.K."/>
        </authorList>
    </citation>
    <scope>NUCLEOTIDE SEQUENCE</scope>
</reference>
<dbReference type="Pfam" id="PF00651">
    <property type="entry name" value="BTB"/>
    <property type="match status" value="1"/>
</dbReference>
<dbReference type="InterPro" id="IPR002083">
    <property type="entry name" value="MATH/TRAF_dom"/>
</dbReference>
<dbReference type="PROSITE" id="PS50144">
    <property type="entry name" value="MATH"/>
    <property type="match status" value="1"/>
</dbReference>
<evidence type="ECO:0000313" key="5">
    <source>
        <dbReference type="EMBL" id="GJN04932.1"/>
    </source>
</evidence>
<accession>A0AAV5D3U5</accession>
<dbReference type="CDD" id="cd00121">
    <property type="entry name" value="MATH"/>
    <property type="match status" value="1"/>
</dbReference>
<dbReference type="EMBL" id="BQKI01000011">
    <property type="protein sequence ID" value="GJN04932.1"/>
    <property type="molecule type" value="Genomic_DNA"/>
</dbReference>
<dbReference type="SMART" id="SM00225">
    <property type="entry name" value="BTB"/>
    <property type="match status" value="1"/>
</dbReference>
<evidence type="ECO:0000259" key="4">
    <source>
        <dbReference type="PROSITE" id="PS50144"/>
    </source>
</evidence>
<dbReference type="Gene3D" id="3.30.710.10">
    <property type="entry name" value="Potassium Channel Kv1.1, Chain A"/>
    <property type="match status" value="1"/>
</dbReference>
<dbReference type="Pfam" id="PF22486">
    <property type="entry name" value="MATH_2"/>
    <property type="match status" value="1"/>
</dbReference>
<evidence type="ECO:0000313" key="6">
    <source>
        <dbReference type="Proteomes" id="UP001054889"/>
    </source>
</evidence>
<comment type="similarity">
    <text evidence="2">Belongs to the Tdpoz family.</text>
</comment>
<evidence type="ECO:0000259" key="3">
    <source>
        <dbReference type="PROSITE" id="PS50097"/>
    </source>
</evidence>
<evidence type="ECO:0000256" key="2">
    <source>
        <dbReference type="ARBA" id="ARBA00010846"/>
    </source>
</evidence>
<dbReference type="InterPro" id="IPR000210">
    <property type="entry name" value="BTB/POZ_dom"/>
</dbReference>
<organism evidence="5 6">
    <name type="scientific">Eleusine coracana subsp. coracana</name>
    <dbReference type="NCBI Taxonomy" id="191504"/>
    <lineage>
        <taxon>Eukaryota</taxon>
        <taxon>Viridiplantae</taxon>
        <taxon>Streptophyta</taxon>
        <taxon>Embryophyta</taxon>
        <taxon>Tracheophyta</taxon>
        <taxon>Spermatophyta</taxon>
        <taxon>Magnoliopsida</taxon>
        <taxon>Liliopsida</taxon>
        <taxon>Poales</taxon>
        <taxon>Poaceae</taxon>
        <taxon>PACMAD clade</taxon>
        <taxon>Chloridoideae</taxon>
        <taxon>Cynodonteae</taxon>
        <taxon>Eleusininae</taxon>
        <taxon>Eleusine</taxon>
    </lineage>
</organism>
<sequence length="384" mass="42853">MGGFFSSSATSDSTIISAPSVISKSHAGAQILRLKGYSKIKGIGVGNSIKSNVFTVGGHSWYVQCYPEGSWQGCAGWISLFLHLDRTAPNWKGNVRAKFEFCLLDENGQPVQEYRVASPIHTFSLVSGYRNQYRGYTQFIRRRTLEWLYLTQDVLRIRCDVTVVIEEATVETTSVRPESLLVPTPAAKVRDLHHHFRDLLASKVGADVTFKVSGQKFLAHRIVLAARSPVFMAELFGQMKEKYMACIQIDDMDASVFNAMLHFIYTDSLPELDERDKVAMAQHLIVAADRYGLEKLKYICMTILVCDMNSTNVTTTLVLAEQHGFNVLKEVCFMCLERLGDRKVAFMASDGFQHLKSSCPCLFEEVLGKLGQSSPAGISSKNDC</sequence>
<evidence type="ECO:0000256" key="1">
    <source>
        <dbReference type="ARBA" id="ARBA00004906"/>
    </source>
</evidence>
<keyword evidence="6" id="KW-1185">Reference proteome</keyword>
<dbReference type="SMART" id="SM00061">
    <property type="entry name" value="MATH"/>
    <property type="match status" value="1"/>
</dbReference>
<dbReference type="Gene3D" id="2.60.210.10">
    <property type="entry name" value="Apoptosis, Tumor Necrosis Factor Receptor Associated Protein 2, Chain A"/>
    <property type="match status" value="1"/>
</dbReference>
<dbReference type="InterPro" id="IPR056423">
    <property type="entry name" value="BACK_BPM_SPOP"/>
</dbReference>
<dbReference type="PROSITE" id="PS50097">
    <property type="entry name" value="BTB"/>
    <property type="match status" value="1"/>
</dbReference>
<dbReference type="SUPFAM" id="SSF54695">
    <property type="entry name" value="POZ domain"/>
    <property type="match status" value="1"/>
</dbReference>
<dbReference type="Pfam" id="PF24570">
    <property type="entry name" value="BACK_BPM_SPOP"/>
    <property type="match status" value="1"/>
</dbReference>
<dbReference type="Proteomes" id="UP001054889">
    <property type="component" value="Unassembled WGS sequence"/>
</dbReference>
<feature type="domain" description="BTB" evidence="3">
    <location>
        <begin position="206"/>
        <end position="273"/>
    </location>
</feature>
<dbReference type="AlphaFoldDB" id="A0AAV5D3U5"/>
<dbReference type="PANTHER" id="PTHR26379:SF483">
    <property type="entry name" value="OS11G0619800 PROTEIN"/>
    <property type="match status" value="1"/>
</dbReference>
<dbReference type="InterPro" id="IPR011333">
    <property type="entry name" value="SKP1/BTB/POZ_sf"/>
</dbReference>
<dbReference type="Gene3D" id="1.25.40.420">
    <property type="match status" value="1"/>
</dbReference>
<dbReference type="PANTHER" id="PTHR26379">
    <property type="entry name" value="BTB/POZ AND MATH DOMAIN-CONTAINING PROTEIN 1"/>
    <property type="match status" value="1"/>
</dbReference>
<dbReference type="GO" id="GO:0016567">
    <property type="term" value="P:protein ubiquitination"/>
    <property type="evidence" value="ECO:0007669"/>
    <property type="project" value="InterPro"/>
</dbReference>
<gene>
    <name evidence="5" type="primary">ga22516</name>
    <name evidence="5" type="ORF">PR202_ga22516</name>
</gene>
<name>A0AAV5D3U5_ELECO</name>
<reference evidence="5" key="1">
    <citation type="journal article" date="2018" name="DNA Res.">
        <title>Multiple hybrid de novo genome assembly of finger millet, an orphan allotetraploid crop.</title>
        <authorList>
            <person name="Hatakeyama M."/>
            <person name="Aluri S."/>
            <person name="Balachadran M.T."/>
            <person name="Sivarajan S.R."/>
            <person name="Patrignani A."/>
            <person name="Gruter S."/>
            <person name="Poveda L."/>
            <person name="Shimizu-Inatsugi R."/>
            <person name="Baeten J."/>
            <person name="Francoijs K.J."/>
            <person name="Nataraja K.N."/>
            <person name="Reddy Y.A.N."/>
            <person name="Phadnis S."/>
            <person name="Ravikumar R.L."/>
            <person name="Schlapbach R."/>
            <person name="Sreeman S.M."/>
            <person name="Shimizu K.K."/>
        </authorList>
    </citation>
    <scope>NUCLEOTIDE SEQUENCE</scope>
</reference>
<feature type="domain" description="MATH" evidence="4">
    <location>
        <begin position="27"/>
        <end position="161"/>
    </location>
</feature>
<dbReference type="InterPro" id="IPR008974">
    <property type="entry name" value="TRAF-like"/>
</dbReference>
<dbReference type="SUPFAM" id="SSF49599">
    <property type="entry name" value="TRAF domain-like"/>
    <property type="match status" value="1"/>
</dbReference>
<protein>
    <submittedName>
        <fullName evidence="5">Uncharacterized protein</fullName>
    </submittedName>
</protein>
<comment type="pathway">
    <text evidence="1">Protein modification; protein ubiquitination.</text>
</comment>
<dbReference type="InterPro" id="IPR045005">
    <property type="entry name" value="BPM1-6"/>
</dbReference>
<dbReference type="CDD" id="cd18280">
    <property type="entry name" value="BTB_POZ_BPM_plant"/>
    <property type="match status" value="1"/>
</dbReference>
<comment type="caution">
    <text evidence="5">The sequence shown here is derived from an EMBL/GenBank/DDBJ whole genome shotgun (WGS) entry which is preliminary data.</text>
</comment>
<proteinExistence type="inferred from homology"/>